<comment type="caution">
    <text evidence="2">The sequence shown here is derived from an EMBL/GenBank/DDBJ whole genome shotgun (WGS) entry which is preliminary data.</text>
</comment>
<evidence type="ECO:0008006" key="4">
    <source>
        <dbReference type="Google" id="ProtNLM"/>
    </source>
</evidence>
<evidence type="ECO:0000313" key="3">
    <source>
        <dbReference type="Proteomes" id="UP001219862"/>
    </source>
</evidence>
<name>A0ABT5KUK2_9BURK</name>
<dbReference type="RefSeq" id="WP_273596605.1">
    <property type="nucleotide sequence ID" value="NZ_JAQQXS010000007.1"/>
</dbReference>
<reference evidence="2 3" key="1">
    <citation type="submission" date="2022-10" db="EMBL/GenBank/DDBJ databases">
        <title>paucibacter sp. hw8 Genome sequencing.</title>
        <authorList>
            <person name="Park S."/>
        </authorList>
    </citation>
    <scope>NUCLEOTIDE SEQUENCE [LARGE SCALE GENOMIC DNA]</scope>
    <source>
        <strain evidence="3">hw8</strain>
    </source>
</reference>
<dbReference type="Proteomes" id="UP001219862">
    <property type="component" value="Unassembled WGS sequence"/>
</dbReference>
<gene>
    <name evidence="2" type="ORF">PRZ01_09860</name>
</gene>
<organism evidence="2 3">
    <name type="scientific">Roseateles koreensis</name>
    <dbReference type="NCBI Taxonomy" id="2987526"/>
    <lineage>
        <taxon>Bacteria</taxon>
        <taxon>Pseudomonadati</taxon>
        <taxon>Pseudomonadota</taxon>
        <taxon>Betaproteobacteria</taxon>
        <taxon>Burkholderiales</taxon>
        <taxon>Sphaerotilaceae</taxon>
        <taxon>Roseateles</taxon>
    </lineage>
</organism>
<keyword evidence="3" id="KW-1185">Reference proteome</keyword>
<protein>
    <recommendedName>
        <fullName evidence="4">TonB C-terminal domain-containing protein</fullName>
    </recommendedName>
</protein>
<accession>A0ABT5KUK2</accession>
<sequence>MNFRQGRAWFWCAAAALAGHGLVLLALACPAPAWVPAFSRDSAGEPASTAGHRSDKAVRIRWNAESDWRLARPIVEVTTEVPEAASAPITMPADAPLPERLRGDPTLGDAPAPVQALALIGSASKTPADGSEWDGYVPRPKLTQPPVMRESPMLPWPDGWTADGHYREILALYIDEKGVVQRVRVEGEGLPPAFQDLARKTFMGVQFVPGQLTGRDVKSLIRVEVNFDEDPHAKAKGLR</sequence>
<proteinExistence type="predicted"/>
<evidence type="ECO:0000313" key="2">
    <source>
        <dbReference type="EMBL" id="MDC8785496.1"/>
    </source>
</evidence>
<evidence type="ECO:0000256" key="1">
    <source>
        <dbReference type="SAM" id="MobiDB-lite"/>
    </source>
</evidence>
<feature type="region of interest" description="Disordered" evidence="1">
    <location>
        <begin position="125"/>
        <end position="150"/>
    </location>
</feature>
<dbReference type="Gene3D" id="3.30.1150.10">
    <property type="match status" value="1"/>
</dbReference>
<dbReference type="EMBL" id="JAQQXS010000007">
    <property type="protein sequence ID" value="MDC8785496.1"/>
    <property type="molecule type" value="Genomic_DNA"/>
</dbReference>
<dbReference type="PROSITE" id="PS51257">
    <property type="entry name" value="PROKAR_LIPOPROTEIN"/>
    <property type="match status" value="1"/>
</dbReference>